<gene>
    <name evidence="1" type="ORF">EDC61_12214</name>
</gene>
<dbReference type="RefSeq" id="WP_126460062.1">
    <property type="nucleotide sequence ID" value="NZ_AP018721.1"/>
</dbReference>
<dbReference type="OrthoDB" id="9809515at2"/>
<dbReference type="Pfam" id="PF04255">
    <property type="entry name" value="DUF433"/>
    <property type="match status" value="1"/>
</dbReference>
<proteinExistence type="predicted"/>
<reference evidence="1 2" key="1">
    <citation type="submission" date="2019-03" db="EMBL/GenBank/DDBJ databases">
        <title>Genomic Encyclopedia of Type Strains, Phase IV (KMG-IV): sequencing the most valuable type-strain genomes for metagenomic binning, comparative biology and taxonomic classification.</title>
        <authorList>
            <person name="Goeker M."/>
        </authorList>
    </citation>
    <scope>NUCLEOTIDE SEQUENCE [LARGE SCALE GENOMIC DNA]</scope>
    <source>
        <strain evidence="1 2">DSM 103923</strain>
    </source>
</reference>
<dbReference type="InterPro" id="IPR036388">
    <property type="entry name" value="WH-like_DNA-bd_sf"/>
</dbReference>
<organism evidence="1 2">
    <name type="scientific">Sulfuritortus calidifontis</name>
    <dbReference type="NCBI Taxonomy" id="1914471"/>
    <lineage>
        <taxon>Bacteria</taxon>
        <taxon>Pseudomonadati</taxon>
        <taxon>Pseudomonadota</taxon>
        <taxon>Betaproteobacteria</taxon>
        <taxon>Nitrosomonadales</taxon>
        <taxon>Thiobacillaceae</taxon>
        <taxon>Sulfuritortus</taxon>
    </lineage>
</organism>
<dbReference type="AlphaFoldDB" id="A0A4R3JQ89"/>
<dbReference type="PANTHER" id="PTHR34849:SF3">
    <property type="entry name" value="SSR2962 PROTEIN"/>
    <property type="match status" value="1"/>
</dbReference>
<dbReference type="Proteomes" id="UP000295135">
    <property type="component" value="Unassembled WGS sequence"/>
</dbReference>
<comment type="caution">
    <text evidence="1">The sequence shown here is derived from an EMBL/GenBank/DDBJ whole genome shotgun (WGS) entry which is preliminary data.</text>
</comment>
<protein>
    <submittedName>
        <fullName evidence="1">Uncharacterized protein (DUF433 family)</fullName>
    </submittedName>
</protein>
<dbReference type="PANTHER" id="PTHR34849">
    <property type="entry name" value="SSL5025 PROTEIN"/>
    <property type="match status" value="1"/>
</dbReference>
<dbReference type="InterPro" id="IPR009057">
    <property type="entry name" value="Homeodomain-like_sf"/>
</dbReference>
<sequence>MDWKPHIEVNPQVLAGKPVVKGTRLSVEFLLGLFAQGWSETQVLENYPQLSRENLQAVFAFSAACLHDEQFIGQVLAA</sequence>
<evidence type="ECO:0000313" key="1">
    <source>
        <dbReference type="EMBL" id="TCS68999.1"/>
    </source>
</evidence>
<dbReference type="EMBL" id="SLZY01000022">
    <property type="protein sequence ID" value="TCS68999.1"/>
    <property type="molecule type" value="Genomic_DNA"/>
</dbReference>
<dbReference type="Gene3D" id="1.10.10.10">
    <property type="entry name" value="Winged helix-like DNA-binding domain superfamily/Winged helix DNA-binding domain"/>
    <property type="match status" value="1"/>
</dbReference>
<accession>A0A4R3JQ89</accession>
<keyword evidence="2" id="KW-1185">Reference proteome</keyword>
<dbReference type="InterPro" id="IPR007367">
    <property type="entry name" value="DUF433"/>
</dbReference>
<dbReference type="SUPFAM" id="SSF46689">
    <property type="entry name" value="Homeodomain-like"/>
    <property type="match status" value="1"/>
</dbReference>
<evidence type="ECO:0000313" key="2">
    <source>
        <dbReference type="Proteomes" id="UP000295135"/>
    </source>
</evidence>
<name>A0A4R3JQ89_9PROT</name>